<dbReference type="SUPFAM" id="SSF54060">
    <property type="entry name" value="His-Me finger endonucleases"/>
    <property type="match status" value="1"/>
</dbReference>
<dbReference type="FunFam" id="3.40.20.10:FF:000028">
    <property type="entry name" value="Villin-like 1"/>
    <property type="match status" value="1"/>
</dbReference>
<keyword evidence="10" id="KW-0732">Signal</keyword>
<dbReference type="InterPro" id="IPR007123">
    <property type="entry name" value="Gelsolin-like_dom"/>
</dbReference>
<dbReference type="CDD" id="cd11289">
    <property type="entry name" value="gelsolin_S2_like"/>
    <property type="match status" value="1"/>
</dbReference>
<dbReference type="PANTHER" id="PTHR11977:SF138">
    <property type="entry name" value="VILLIN-4"/>
    <property type="match status" value="1"/>
</dbReference>
<dbReference type="CDD" id="cd11291">
    <property type="entry name" value="gelsolin_S6_like"/>
    <property type="match status" value="1"/>
</dbReference>
<dbReference type="InterPro" id="IPR007346">
    <property type="entry name" value="Endonuclease-I"/>
</dbReference>
<dbReference type="FunFam" id="3.40.20.10:FF:000038">
    <property type="entry name" value="Villin-like 1"/>
    <property type="match status" value="1"/>
</dbReference>
<dbReference type="EMBL" id="JAGGNH010000008">
    <property type="protein sequence ID" value="KAJ0965617.1"/>
    <property type="molecule type" value="Genomic_DNA"/>
</dbReference>
<dbReference type="GO" id="GO:0032432">
    <property type="term" value="C:actin filament bundle"/>
    <property type="evidence" value="ECO:0007669"/>
    <property type="project" value="UniProtKB-ARBA"/>
</dbReference>
<dbReference type="PROSITE" id="PS51089">
    <property type="entry name" value="HP"/>
    <property type="match status" value="1"/>
</dbReference>
<evidence type="ECO:0000256" key="10">
    <source>
        <dbReference type="SAM" id="SignalP"/>
    </source>
</evidence>
<accession>A0A9D5C2T1</accession>
<dbReference type="CDD" id="cd11293">
    <property type="entry name" value="gelsolin_S4_like"/>
    <property type="match status" value="1"/>
</dbReference>
<evidence type="ECO:0000256" key="6">
    <source>
        <dbReference type="ARBA" id="ARBA00022837"/>
    </source>
</evidence>
<dbReference type="FunFam" id="3.40.20.10:FF:000001">
    <property type="entry name" value="Gelsolin"/>
    <property type="match status" value="1"/>
</dbReference>
<evidence type="ECO:0000256" key="2">
    <source>
        <dbReference type="ARBA" id="ARBA00008418"/>
    </source>
</evidence>
<dbReference type="GO" id="GO:0051014">
    <property type="term" value="P:actin filament severing"/>
    <property type="evidence" value="ECO:0007669"/>
    <property type="project" value="UniProtKB-ARBA"/>
</dbReference>
<dbReference type="CDD" id="cd11290">
    <property type="entry name" value="gelsolin_S1_like"/>
    <property type="match status" value="1"/>
</dbReference>
<dbReference type="GO" id="GO:0051693">
    <property type="term" value="P:actin filament capping"/>
    <property type="evidence" value="ECO:0007669"/>
    <property type="project" value="UniProtKB-KW"/>
</dbReference>
<dbReference type="InterPro" id="IPR029006">
    <property type="entry name" value="ADF-H/Gelsolin-like_dom_sf"/>
</dbReference>
<dbReference type="InterPro" id="IPR044925">
    <property type="entry name" value="His-Me_finger_sf"/>
</dbReference>
<feature type="compositionally biased region" description="Acidic residues" evidence="9">
    <location>
        <begin position="1299"/>
        <end position="1313"/>
    </location>
</feature>
<feature type="signal peptide" evidence="10">
    <location>
        <begin position="1"/>
        <end position="25"/>
    </location>
</feature>
<dbReference type="PANTHER" id="PTHR11977">
    <property type="entry name" value="VILLIN"/>
    <property type="match status" value="1"/>
</dbReference>
<dbReference type="InterPro" id="IPR036886">
    <property type="entry name" value="Villin_headpiece_dom_sf"/>
</dbReference>
<sequence>MKTLAAVPGFLASIALLPLHPIAIAKTHYPCEDIRHYYSSTNGLHGIQLQKQLGSIVSVHDTIPYRKVWDALMILDAADVDNPEGSPDVIEIYSLRAVSKQLAGRPNGWNREHLWPRSYGLTDAPSLSDLHNLRPADVNVNSSRGNKYYGECADTFADCLRPANREAAPDTETDKQRWAPPLQVRGDIARSLMYMAVCYGFHHPDANPPLHLSDSPNVENREMGLLSELLKWNKLDPPSREEQLRNERICKLYQHNRNPFIDHPEYANLIWKLAIPQSSTAYSPSLEAWVNEFHYTNKGEDRNEFVEIIVKQSTDVSALQLLLYNGANGKIYESLPLEDEKVFSISDGGSGFLIYTTFVRLQNGPADGIALVSGRNEDHHEVVQFLSYGASRLGRRRPGVEIEPKWADSPSTTPQANMAVSMRDVDSAFQGAGQKAGLEIWRIENFRPVPVPKSSNGKFFTGDSYVILKTTALKSGAFRHDIHYWLGKDTSQDEAGTAAIKTVELDAALGGRAVQYRELQGHETEKFLSYFKPCIIPQQGGVASGFKHTEINEREHETRLFVCKGKHVVHVNEVPFARSSLNHDDIFILDTKSKIFQFNGSNSSIQERAKALEVVQYIKDTYHEGKCEVAAVEDGKLMADAEAGEFWGLFGGFAPLPRKAASDDDKSADSFSTKLLCIEKGKPSPIEADSLTRELLETSKCYLLDCSAEVFVWMGRNTSLEDRKSASAAAEELLHRADRPKAHIIRLIEGFETVTFRSKFDAWPQTTDVTVSEDGRGKVAALLKRQGLNVKGLMKAAPVKEEPQPYIDCTGNLQVWQVNGQEKALLSSSDQSKFYSGNCYIFQYTYPGEDKEEYLVGTWFGKKSIEEERSAAISLSNKMVESLKLQAVQARFYEGKEPIQFFSIFQSFIVYKGGISSGYKNFVAENDIADDTYTGDGIALFRVQGSGPDNMQAIQVDPVASSLNSSYCFILHNGDTVFTWSGSLTTSEDQELIERQLDLIKPNVQSKPQKEGTETEQFWGLLGGKSEYPSQKIGKESENDPHLFSCTFFKGNLKVTEIFNFSQDDLMTEDVFILDCHSDIFVWVGQQVDTKTKLQALTIGEKFLEHDFLLEKLSRETPIFIVMEGSEPQFFTRFFTWDSAKSAMHGNSFQRKLAIVKNGVAPTLDKPKRRTPASYGGRSSVPADKSQRSRSMSFSPERVRVRGRSPAFNALAATFENPNARNLSTPPPVVRKLYPKSVTPDSAKVAPRSSSIAALTASFETPKMNLIPKSSKEANAKTNNINSDKNAKESPKNNKIEAIQEDLKEDEAEDDDGLPTFPYERLTTTSSDPVTEIDVTKRESYLSSSEFKEKFGMTKDAFYKLPKWKQNKLKMGVQLF</sequence>
<comment type="similarity">
    <text evidence="2">Belongs to the villin/gelsolin family.</text>
</comment>
<evidence type="ECO:0000256" key="7">
    <source>
        <dbReference type="ARBA" id="ARBA00023203"/>
    </source>
</evidence>
<evidence type="ECO:0000256" key="8">
    <source>
        <dbReference type="ARBA" id="ARBA00023212"/>
    </source>
</evidence>
<dbReference type="Pfam" id="PF02209">
    <property type="entry name" value="VHP"/>
    <property type="match status" value="1"/>
</dbReference>
<comment type="subcellular location">
    <subcellularLocation>
        <location evidence="1">Cytoplasm</location>
        <location evidence="1">Cytoskeleton</location>
    </subcellularLocation>
</comment>
<keyword evidence="8" id="KW-0206">Cytoskeleton</keyword>
<dbReference type="SUPFAM" id="SSF47050">
    <property type="entry name" value="VHP, Villin headpiece domain"/>
    <property type="match status" value="1"/>
</dbReference>
<feature type="chain" id="PRO_5038877173" description="HP domain-containing protein" evidence="10">
    <location>
        <begin position="26"/>
        <end position="1376"/>
    </location>
</feature>
<evidence type="ECO:0000313" key="12">
    <source>
        <dbReference type="EMBL" id="KAJ0965617.1"/>
    </source>
</evidence>
<dbReference type="Proteomes" id="UP001085076">
    <property type="component" value="Miscellaneous, Linkage group lg08"/>
</dbReference>
<comment type="caution">
    <text evidence="12">The sequence shown here is derived from an EMBL/GenBank/DDBJ whole genome shotgun (WGS) entry which is preliminary data.</text>
</comment>
<dbReference type="GO" id="GO:0004518">
    <property type="term" value="F:nuclease activity"/>
    <property type="evidence" value="ECO:0007669"/>
    <property type="project" value="InterPro"/>
</dbReference>
<dbReference type="Pfam" id="PF04231">
    <property type="entry name" value="Endonuclease_1"/>
    <property type="match status" value="1"/>
</dbReference>
<organism evidence="12 13">
    <name type="scientific">Dioscorea zingiberensis</name>
    <dbReference type="NCBI Taxonomy" id="325984"/>
    <lineage>
        <taxon>Eukaryota</taxon>
        <taxon>Viridiplantae</taxon>
        <taxon>Streptophyta</taxon>
        <taxon>Embryophyta</taxon>
        <taxon>Tracheophyta</taxon>
        <taxon>Spermatophyta</taxon>
        <taxon>Magnoliopsida</taxon>
        <taxon>Liliopsida</taxon>
        <taxon>Dioscoreales</taxon>
        <taxon>Dioscoreaceae</taxon>
        <taxon>Dioscorea</taxon>
    </lineage>
</organism>
<dbReference type="FunFam" id="3.40.20.10:FF:000039">
    <property type="entry name" value="Villin-4"/>
    <property type="match status" value="1"/>
</dbReference>
<dbReference type="CDD" id="cd11292">
    <property type="entry name" value="gelsolin_S3_like"/>
    <property type="match status" value="1"/>
</dbReference>
<dbReference type="Gene3D" id="1.10.950.10">
    <property type="entry name" value="Villin headpiece domain"/>
    <property type="match status" value="1"/>
</dbReference>
<gene>
    <name evidence="12" type="ORF">J5N97_026755</name>
</gene>
<name>A0A9D5C2T1_9LILI</name>
<reference evidence="12" key="2">
    <citation type="journal article" date="2022" name="Hortic Res">
        <title>The genome of Dioscorea zingiberensis sheds light on the biosynthesis, origin and evolution of the medicinally important diosgenin saponins.</title>
        <authorList>
            <person name="Li Y."/>
            <person name="Tan C."/>
            <person name="Li Z."/>
            <person name="Guo J."/>
            <person name="Li S."/>
            <person name="Chen X."/>
            <person name="Wang C."/>
            <person name="Dai X."/>
            <person name="Yang H."/>
            <person name="Song W."/>
            <person name="Hou L."/>
            <person name="Xu J."/>
            <person name="Tong Z."/>
            <person name="Xu A."/>
            <person name="Yuan X."/>
            <person name="Wang W."/>
            <person name="Yang Q."/>
            <person name="Chen L."/>
            <person name="Sun Z."/>
            <person name="Wang K."/>
            <person name="Pan B."/>
            <person name="Chen J."/>
            <person name="Bao Y."/>
            <person name="Liu F."/>
            <person name="Qi X."/>
            <person name="Gang D.R."/>
            <person name="Wen J."/>
            <person name="Li J."/>
        </authorList>
    </citation>
    <scope>NUCLEOTIDE SEQUENCE</scope>
    <source>
        <strain evidence="12">Dzin_1.0</strain>
    </source>
</reference>
<evidence type="ECO:0000259" key="11">
    <source>
        <dbReference type="PROSITE" id="PS51089"/>
    </source>
</evidence>
<feature type="compositionally biased region" description="Basic and acidic residues" evidence="9">
    <location>
        <begin position="1285"/>
        <end position="1295"/>
    </location>
</feature>
<dbReference type="GO" id="GO:0051015">
    <property type="term" value="F:actin filament binding"/>
    <property type="evidence" value="ECO:0007669"/>
    <property type="project" value="InterPro"/>
</dbReference>
<dbReference type="FunFam" id="3.40.20.10:FF:000033">
    <property type="entry name" value="Villin-4"/>
    <property type="match status" value="1"/>
</dbReference>
<dbReference type="Pfam" id="PF00626">
    <property type="entry name" value="Gelsolin"/>
    <property type="match status" value="4"/>
</dbReference>
<keyword evidence="13" id="KW-1185">Reference proteome</keyword>
<dbReference type="SMART" id="SM00262">
    <property type="entry name" value="GEL"/>
    <property type="match status" value="6"/>
</dbReference>
<feature type="domain" description="HP" evidence="11">
    <location>
        <begin position="1311"/>
        <end position="1376"/>
    </location>
</feature>
<evidence type="ECO:0000313" key="13">
    <source>
        <dbReference type="Proteomes" id="UP001085076"/>
    </source>
</evidence>
<dbReference type="InterPro" id="IPR007122">
    <property type="entry name" value="Villin/Gelsolin"/>
</dbReference>
<dbReference type="OrthoDB" id="6375767at2759"/>
<evidence type="ECO:0000256" key="4">
    <source>
        <dbReference type="ARBA" id="ARBA00022490"/>
    </source>
</evidence>
<evidence type="ECO:0000256" key="5">
    <source>
        <dbReference type="ARBA" id="ARBA00022737"/>
    </source>
</evidence>
<keyword evidence="3" id="KW-0117">Actin capping</keyword>
<dbReference type="SUPFAM" id="SSF55753">
    <property type="entry name" value="Actin depolymerizing proteins"/>
    <property type="match status" value="5"/>
</dbReference>
<evidence type="ECO:0000256" key="1">
    <source>
        <dbReference type="ARBA" id="ARBA00004245"/>
    </source>
</evidence>
<evidence type="ECO:0000256" key="9">
    <source>
        <dbReference type="SAM" id="MobiDB-lite"/>
    </source>
</evidence>
<dbReference type="PRINTS" id="PR00597">
    <property type="entry name" value="GELSOLIN"/>
</dbReference>
<proteinExistence type="inferred from homology"/>
<keyword evidence="4" id="KW-0963">Cytoplasm</keyword>
<dbReference type="SUPFAM" id="SSF82754">
    <property type="entry name" value="C-terminal, gelsolin-like domain of Sec23/24"/>
    <property type="match status" value="1"/>
</dbReference>
<keyword evidence="6" id="KW-0106">Calcium</keyword>
<feature type="region of interest" description="Disordered" evidence="9">
    <location>
        <begin position="1268"/>
        <end position="1325"/>
    </location>
</feature>
<dbReference type="FunFam" id="3.40.20.10:FF:000002">
    <property type="entry name" value="Gelsolin"/>
    <property type="match status" value="1"/>
</dbReference>
<feature type="region of interest" description="Disordered" evidence="9">
    <location>
        <begin position="1160"/>
        <end position="1200"/>
    </location>
</feature>
<keyword evidence="5" id="KW-0677">Repeat</keyword>
<dbReference type="FunFam" id="1.10.950.10:FF:000004">
    <property type="entry name" value="Villin-like 1"/>
    <property type="match status" value="1"/>
</dbReference>
<dbReference type="CDD" id="cd11288">
    <property type="entry name" value="gelsolin_S5_like"/>
    <property type="match status" value="1"/>
</dbReference>
<dbReference type="InterPro" id="IPR036180">
    <property type="entry name" value="Gelsolin-like_dom_sf"/>
</dbReference>
<reference evidence="12" key="1">
    <citation type="submission" date="2021-03" db="EMBL/GenBank/DDBJ databases">
        <authorList>
            <person name="Li Z."/>
            <person name="Yang C."/>
        </authorList>
    </citation>
    <scope>NUCLEOTIDE SEQUENCE</scope>
    <source>
        <strain evidence="12">Dzin_1.0</strain>
        <tissue evidence="12">Leaf</tissue>
    </source>
</reference>
<protein>
    <recommendedName>
        <fullName evidence="11">HP domain-containing protein</fullName>
    </recommendedName>
</protein>
<dbReference type="GO" id="GO:0007015">
    <property type="term" value="P:actin filament organization"/>
    <property type="evidence" value="ECO:0007669"/>
    <property type="project" value="UniProtKB-ARBA"/>
</dbReference>
<keyword evidence="7" id="KW-0009">Actin-binding</keyword>
<dbReference type="SMART" id="SM00153">
    <property type="entry name" value="VHP"/>
    <property type="match status" value="1"/>
</dbReference>
<dbReference type="InterPro" id="IPR003128">
    <property type="entry name" value="Villin_headpiece"/>
</dbReference>
<dbReference type="Gene3D" id="3.40.20.10">
    <property type="entry name" value="Severin"/>
    <property type="match status" value="6"/>
</dbReference>
<evidence type="ECO:0000256" key="3">
    <source>
        <dbReference type="ARBA" id="ARBA00022467"/>
    </source>
</evidence>